<reference evidence="4" key="1">
    <citation type="submission" date="2023-01" db="EMBL/GenBank/DDBJ databases">
        <title>Human gut microbiome strain richness.</title>
        <authorList>
            <person name="Chen-Liaw A."/>
        </authorList>
    </citation>
    <scope>NUCLEOTIDE SEQUENCE</scope>
    <source>
        <strain evidence="4">1001283st1_D2_1001283B150209_150212</strain>
    </source>
</reference>
<dbReference type="InterPro" id="IPR043129">
    <property type="entry name" value="ATPase_NBD"/>
</dbReference>
<organism evidence="4 5">
    <name type="scientific">Agathobacter rectalis</name>
    <dbReference type="NCBI Taxonomy" id="39491"/>
    <lineage>
        <taxon>Bacteria</taxon>
        <taxon>Bacillati</taxon>
        <taxon>Bacillota</taxon>
        <taxon>Clostridia</taxon>
        <taxon>Lachnospirales</taxon>
        <taxon>Lachnospiraceae</taxon>
        <taxon>Agathobacter</taxon>
    </lineage>
</organism>
<evidence type="ECO:0000313" key="4">
    <source>
        <dbReference type="EMBL" id="MDB8017117.1"/>
    </source>
</evidence>
<dbReference type="InterPro" id="IPR000600">
    <property type="entry name" value="ROK"/>
</dbReference>
<comment type="similarity">
    <text evidence="2">Belongs to the ROK (NagC/XylR) family.</text>
</comment>
<dbReference type="InterPro" id="IPR036390">
    <property type="entry name" value="WH_DNA-bd_sf"/>
</dbReference>
<dbReference type="Pfam" id="PF13412">
    <property type="entry name" value="HTH_24"/>
    <property type="match status" value="1"/>
</dbReference>
<comment type="caution">
    <text evidence="4">The sequence shown here is derived from an EMBL/GenBank/DDBJ whole genome shotgun (WGS) entry which is preliminary data.</text>
</comment>
<comment type="function">
    <text evidence="1">Transcriptional repressor of xylose-utilizing enzymes.</text>
</comment>
<dbReference type="RefSeq" id="WP_306775225.1">
    <property type="nucleotide sequence ID" value="NZ_JADMPC010000004.1"/>
</dbReference>
<keyword evidence="3" id="KW-0859">Xylose metabolism</keyword>
<evidence type="ECO:0000256" key="1">
    <source>
        <dbReference type="ARBA" id="ARBA00002486"/>
    </source>
</evidence>
<evidence type="ECO:0000256" key="3">
    <source>
        <dbReference type="ARBA" id="ARBA00022629"/>
    </source>
</evidence>
<dbReference type="PANTHER" id="PTHR18964:SF149">
    <property type="entry name" value="BIFUNCTIONAL UDP-N-ACETYLGLUCOSAMINE 2-EPIMERASE_N-ACETYLMANNOSAMINE KINASE"/>
    <property type="match status" value="1"/>
</dbReference>
<evidence type="ECO:0000256" key="2">
    <source>
        <dbReference type="ARBA" id="ARBA00006479"/>
    </source>
</evidence>
<dbReference type="Gene3D" id="1.10.10.10">
    <property type="entry name" value="Winged helix-like DNA-binding domain superfamily/Winged helix DNA-binding domain"/>
    <property type="match status" value="1"/>
</dbReference>
<protein>
    <submittedName>
        <fullName evidence="4">ROK family transcriptional regulator</fullName>
    </submittedName>
</protein>
<dbReference type="AlphaFoldDB" id="A0AAP3Q1G6"/>
<dbReference type="InterPro" id="IPR036388">
    <property type="entry name" value="WH-like_DNA-bd_sf"/>
</dbReference>
<keyword evidence="3" id="KW-0119">Carbohydrate metabolism</keyword>
<dbReference type="GO" id="GO:0042732">
    <property type="term" value="P:D-xylose metabolic process"/>
    <property type="evidence" value="ECO:0007669"/>
    <property type="project" value="UniProtKB-KW"/>
</dbReference>
<dbReference type="Proteomes" id="UP001212823">
    <property type="component" value="Unassembled WGS sequence"/>
</dbReference>
<sequence length="409" mass="45739">MQILFFRYSFILSEINYKTLLYKKNKKAYNSFIIYLIKEGKKTENKDKKNITRKKIINYVLNNHVTSKAGIAKELNLSMPTVLANVNDLLEKGVLEETGEYASTGGRKAKSIGINKSYCHAMGILITANHIEMVLVNLGDEIIKKDRIRLKFTAELSYCTEVAQKVKTFLEGELAKDTLLGIGVAIPGIIDQKERIVLKSHALGIENYSLRFLEQALEIPVYFENDANAAMLAEKKQKYPNAIYLSLNHTLGGAFCIDGKLFRGQNQKAGEFGHMILVPGGRKCYCGKSGCADAYCAASVLTQDNRQSLDAFMEKIESGDEKVLQTWNEYLDHLAVLISNLRMAYDMDIILGGDVGGVLSDYMIPLGEKVMAYNGFEHDVSYLKNCSYKKEASAVGAAKYFFTKHMGEL</sequence>
<dbReference type="Gene3D" id="3.30.420.40">
    <property type="match status" value="2"/>
</dbReference>
<dbReference type="SUPFAM" id="SSF53067">
    <property type="entry name" value="Actin-like ATPase domain"/>
    <property type="match status" value="1"/>
</dbReference>
<accession>A0AAP3Q1G6</accession>
<evidence type="ECO:0000313" key="5">
    <source>
        <dbReference type="Proteomes" id="UP001212823"/>
    </source>
</evidence>
<proteinExistence type="inferred from homology"/>
<dbReference type="Pfam" id="PF00480">
    <property type="entry name" value="ROK"/>
    <property type="match status" value="1"/>
</dbReference>
<gene>
    <name evidence="4" type="ORF">PNE45_03590</name>
</gene>
<dbReference type="PANTHER" id="PTHR18964">
    <property type="entry name" value="ROK (REPRESSOR, ORF, KINASE) FAMILY"/>
    <property type="match status" value="1"/>
</dbReference>
<dbReference type="EMBL" id="JAQLYE010000004">
    <property type="protein sequence ID" value="MDB8017117.1"/>
    <property type="molecule type" value="Genomic_DNA"/>
</dbReference>
<name>A0AAP3Q1G6_9FIRM</name>
<dbReference type="SUPFAM" id="SSF46785">
    <property type="entry name" value="Winged helix' DNA-binding domain"/>
    <property type="match status" value="1"/>
</dbReference>